<evidence type="ECO:0000256" key="8">
    <source>
        <dbReference type="RuleBase" id="RU366030"/>
    </source>
</evidence>
<accession>A0A0R3TJZ8</accession>
<evidence type="ECO:0000313" key="11">
    <source>
        <dbReference type="Proteomes" id="UP000278807"/>
    </source>
</evidence>
<dbReference type="UniPathway" id="UPA00261">
    <property type="reaction ID" value="UER00374"/>
</dbReference>
<evidence type="ECO:0000256" key="4">
    <source>
        <dbReference type="ARBA" id="ARBA00023027"/>
    </source>
</evidence>
<keyword evidence="4 7" id="KW-0520">NAD</keyword>
<dbReference type="OrthoDB" id="5322683at2759"/>
<dbReference type="SUPFAM" id="SSF53720">
    <property type="entry name" value="ALDH-like"/>
    <property type="match status" value="1"/>
</dbReference>
<dbReference type="InterPro" id="IPR016162">
    <property type="entry name" value="Ald_DH_N"/>
</dbReference>
<dbReference type="PROSITE" id="PS00070">
    <property type="entry name" value="ALDEHYDE_DEHYDR_CYS"/>
    <property type="match status" value="1"/>
</dbReference>
<evidence type="ECO:0000259" key="9">
    <source>
        <dbReference type="Pfam" id="PF00171"/>
    </source>
</evidence>
<dbReference type="GO" id="GO:0010133">
    <property type="term" value="P:L-proline catabolic process to L-glutamate"/>
    <property type="evidence" value="ECO:0007669"/>
    <property type="project" value="UniProtKB-UniRule"/>
</dbReference>
<dbReference type="InterPro" id="IPR050485">
    <property type="entry name" value="Proline_metab_enzyme"/>
</dbReference>
<dbReference type="NCBIfam" id="TIGR01236">
    <property type="entry name" value="D1pyr5carbox1"/>
    <property type="match status" value="1"/>
</dbReference>
<name>A0A0R3TJZ8_RODNA</name>
<dbReference type="InterPro" id="IPR016160">
    <property type="entry name" value="Ald_DH_CS_CYS"/>
</dbReference>
<dbReference type="GO" id="GO:0005759">
    <property type="term" value="C:mitochondrial matrix"/>
    <property type="evidence" value="ECO:0007669"/>
    <property type="project" value="TreeGrafter"/>
</dbReference>
<evidence type="ECO:0000313" key="12">
    <source>
        <dbReference type="WBParaSite" id="HNAJ_0000744701-mRNA-1"/>
    </source>
</evidence>
<comment type="similarity">
    <text evidence="2 7">Belongs to the aldehyde dehydrogenase family.</text>
</comment>
<dbReference type="InterPro" id="IPR005931">
    <property type="entry name" value="P5CDH/ALDH4A1"/>
</dbReference>
<dbReference type="PANTHER" id="PTHR42862">
    <property type="entry name" value="DELTA-1-PYRROLINE-5-CARBOXYLATE DEHYDROGENASE 1, ISOFORM A-RELATED"/>
    <property type="match status" value="1"/>
</dbReference>
<evidence type="ECO:0000256" key="7">
    <source>
        <dbReference type="RuleBase" id="RU366016"/>
    </source>
</evidence>
<dbReference type="PANTHER" id="PTHR42862:SF1">
    <property type="entry name" value="DELTA-1-PYRROLINE-5-CARBOXYLATE DEHYDROGENASE 2, ISOFORM A-RELATED"/>
    <property type="match status" value="1"/>
</dbReference>
<sequence>MAFRSVILKSSSFFRLNLISASRGYTATNEPLKDYAIGSPEREKLEASLSKMQSSAPNPVPVCIGDREILTNEHHEHVYPFDKKHVFAANHMGSEAQIAESIDSCLKSRAYWSRTSFEKRADIFLKAADLISGKYRYDLLAATMLGQGKTIFQAEIDAAAELADFLRFNINFAYNAMAYKPLDGNDCTNTLRYRPTEGFWAALPPFNFTAIAGNLASAPVIMGNVCVWKPSDSSSYSNYLIYKIFREAGLPAGVINFIPTPGPRFGKVICGNPHLAGINFTGSTNTYRTVLQNIADNLERFKTYPRAIGECGGKNYHFVHSSASPERVALATLRSAFEYTGQKCSACSRLYVPQSLWPQIRDQLVQLLKDVKIGSPLEKETFTSAVIDKAAFTKIAEYIDYANKCEDMKLIAGGTYDDSVGYYIQPTVYETKDPSNKIMKDDIFGPILCVYVYEDNEVEKTLDLVDGTSDYGLTGSLFAEDETFIEYFMDRMIDTVGNMYINVQSTGAVVGNQPFGGARLSGTNDKAGGPHYVLRFTSPLSIKKQTKPFGSWKQIHMK</sequence>
<dbReference type="InterPro" id="IPR016163">
    <property type="entry name" value="Ald_DH_C"/>
</dbReference>
<evidence type="ECO:0000256" key="5">
    <source>
        <dbReference type="ARBA" id="ARBA00023062"/>
    </source>
</evidence>
<proteinExistence type="inferred from homology"/>
<organism evidence="12">
    <name type="scientific">Rodentolepis nana</name>
    <name type="common">Dwarf tapeworm</name>
    <name type="synonym">Hymenolepis nana</name>
    <dbReference type="NCBI Taxonomy" id="102285"/>
    <lineage>
        <taxon>Eukaryota</taxon>
        <taxon>Metazoa</taxon>
        <taxon>Spiralia</taxon>
        <taxon>Lophotrochozoa</taxon>
        <taxon>Platyhelminthes</taxon>
        <taxon>Cestoda</taxon>
        <taxon>Eucestoda</taxon>
        <taxon>Cyclophyllidea</taxon>
        <taxon>Hymenolepididae</taxon>
        <taxon>Rodentolepis</taxon>
    </lineage>
</organism>
<reference evidence="10 11" key="2">
    <citation type="submission" date="2018-11" db="EMBL/GenBank/DDBJ databases">
        <authorList>
            <consortium name="Pathogen Informatics"/>
        </authorList>
    </citation>
    <scope>NUCLEOTIDE SEQUENCE [LARGE SCALE GENOMIC DNA]</scope>
</reference>
<dbReference type="FunFam" id="3.40.605.10:FF:000006">
    <property type="entry name" value="1-pyrroline-5-carboxylate dehydrogenase"/>
    <property type="match status" value="1"/>
</dbReference>
<dbReference type="Pfam" id="PF00171">
    <property type="entry name" value="Aldedh"/>
    <property type="match status" value="1"/>
</dbReference>
<keyword evidence="3 7" id="KW-0560">Oxidoreductase</keyword>
<evidence type="ECO:0000313" key="10">
    <source>
        <dbReference type="EMBL" id="VDO03303.1"/>
    </source>
</evidence>
<protein>
    <recommendedName>
        <fullName evidence="7 8">Multifunctional fusion protein</fullName>
    </recommendedName>
    <domain>
        <recommendedName>
            <fullName evidence="8">Delta-1-pyrroline-5-carboxylate dehydrogenase</fullName>
            <shortName evidence="8">P5C dehydrogenase</shortName>
        </recommendedName>
        <alternativeName>
            <fullName evidence="7">L-glutamate gamma-semialdehyde dehydrogenase</fullName>
        </alternativeName>
    </domain>
    <domain>
        <recommendedName>
            <fullName evidence="7">L-glutamate gamma-semialdehyde dehydrogenase</fullName>
            <ecNumber evidence="7">1.2.1.88</ecNumber>
        </recommendedName>
    </domain>
</protein>
<keyword evidence="11" id="KW-1185">Reference proteome</keyword>
<evidence type="ECO:0000256" key="6">
    <source>
        <dbReference type="ARBA" id="ARBA00048142"/>
    </source>
</evidence>
<dbReference type="Proteomes" id="UP000278807">
    <property type="component" value="Unassembled WGS sequence"/>
</dbReference>
<dbReference type="InterPro" id="IPR016161">
    <property type="entry name" value="Ald_DH/histidinol_DH"/>
</dbReference>
<dbReference type="EC" id="1.2.1.88" evidence="7"/>
<dbReference type="Gene3D" id="3.40.309.10">
    <property type="entry name" value="Aldehyde Dehydrogenase, Chain A, domain 2"/>
    <property type="match status" value="1"/>
</dbReference>
<keyword evidence="5 7" id="KW-0642">Proline metabolism</keyword>
<dbReference type="AlphaFoldDB" id="A0A0R3TJZ8"/>
<evidence type="ECO:0000256" key="2">
    <source>
        <dbReference type="ARBA" id="ARBA00009986"/>
    </source>
</evidence>
<dbReference type="Gene3D" id="3.40.605.10">
    <property type="entry name" value="Aldehyde Dehydrogenase, Chain A, domain 1"/>
    <property type="match status" value="1"/>
</dbReference>
<dbReference type="WBParaSite" id="HNAJ_0000744701-mRNA-1">
    <property type="protein sequence ID" value="HNAJ_0000744701-mRNA-1"/>
    <property type="gene ID" value="HNAJ_0000744701"/>
</dbReference>
<comment type="pathway">
    <text evidence="1 7">Amino-acid degradation; L-proline degradation into L-glutamate; L-glutamate from L-proline: step 2/2.</text>
</comment>
<evidence type="ECO:0000256" key="1">
    <source>
        <dbReference type="ARBA" id="ARBA00004786"/>
    </source>
</evidence>
<comment type="catalytic activity">
    <reaction evidence="6 7">
        <text>L-glutamate 5-semialdehyde + NAD(+) + H2O = L-glutamate + NADH + 2 H(+)</text>
        <dbReference type="Rhea" id="RHEA:30235"/>
        <dbReference type="ChEBI" id="CHEBI:15377"/>
        <dbReference type="ChEBI" id="CHEBI:15378"/>
        <dbReference type="ChEBI" id="CHEBI:29985"/>
        <dbReference type="ChEBI" id="CHEBI:57540"/>
        <dbReference type="ChEBI" id="CHEBI:57945"/>
        <dbReference type="ChEBI" id="CHEBI:58066"/>
        <dbReference type="EC" id="1.2.1.88"/>
    </reaction>
</comment>
<dbReference type="InterPro" id="IPR015590">
    <property type="entry name" value="Aldehyde_DH_dom"/>
</dbReference>
<dbReference type="GO" id="GO:0003842">
    <property type="term" value="F:L-glutamate gamma-semialdehyde dehydrogenase activity"/>
    <property type="evidence" value="ECO:0007669"/>
    <property type="project" value="UniProtKB-UniRule"/>
</dbReference>
<reference evidence="12" key="1">
    <citation type="submission" date="2017-02" db="UniProtKB">
        <authorList>
            <consortium name="WormBaseParasite"/>
        </authorList>
    </citation>
    <scope>IDENTIFICATION</scope>
</reference>
<gene>
    <name evidence="10" type="ORF">HNAJ_LOCUS7443</name>
</gene>
<feature type="domain" description="Aldehyde dehydrogenase" evidence="9">
    <location>
        <begin position="73"/>
        <end position="538"/>
    </location>
</feature>
<dbReference type="EMBL" id="UZAE01012054">
    <property type="protein sequence ID" value="VDO03303.1"/>
    <property type="molecule type" value="Genomic_DNA"/>
</dbReference>
<evidence type="ECO:0000256" key="3">
    <source>
        <dbReference type="ARBA" id="ARBA00023002"/>
    </source>
</evidence>
<dbReference type="FunFam" id="3.40.309.10:FF:000005">
    <property type="entry name" value="1-pyrroline-5-carboxylate dehydrogenase 1"/>
    <property type="match status" value="1"/>
</dbReference>
<dbReference type="STRING" id="102285.A0A0R3TJZ8"/>